<dbReference type="GO" id="GO:0003743">
    <property type="term" value="F:translation initiation factor activity"/>
    <property type="evidence" value="ECO:0007669"/>
    <property type="project" value="UniProtKB-KW"/>
</dbReference>
<evidence type="ECO:0000313" key="3">
    <source>
        <dbReference type="Proteomes" id="UP001156682"/>
    </source>
</evidence>
<evidence type="ECO:0000256" key="1">
    <source>
        <dbReference type="RuleBase" id="RU003814"/>
    </source>
</evidence>
<keyword evidence="2" id="KW-0648">Protein biosynthesis</keyword>
<dbReference type="Gene3D" id="3.40.50.10470">
    <property type="entry name" value="Translation initiation factor eif-2b, domain 2"/>
    <property type="match status" value="1"/>
</dbReference>
<dbReference type="PANTHER" id="PTHR43475">
    <property type="entry name" value="METHYLTHIORIBOSE-1-PHOSPHATE ISOMERASE"/>
    <property type="match status" value="1"/>
</dbReference>
<protein>
    <submittedName>
        <fullName evidence="2">Translation initiation factor IF-2</fullName>
    </submittedName>
</protein>
<keyword evidence="3" id="KW-1185">Reference proteome</keyword>
<gene>
    <name evidence="2" type="ORF">GCM10007878_17600</name>
</gene>
<dbReference type="PANTHER" id="PTHR43475:SF2">
    <property type="entry name" value="RIBOSE 1,5-BISPHOSPHATE ISOMERASE"/>
    <property type="match status" value="1"/>
</dbReference>
<dbReference type="RefSeq" id="WP_027850423.1">
    <property type="nucleotide sequence ID" value="NZ_BSOR01000029.1"/>
</dbReference>
<accession>A0ABQ5ZY67</accession>
<name>A0ABQ5ZY67_9GAMM</name>
<dbReference type="EMBL" id="BSOR01000029">
    <property type="protein sequence ID" value="GLR64322.1"/>
    <property type="molecule type" value="Genomic_DNA"/>
</dbReference>
<dbReference type="InterPro" id="IPR027363">
    <property type="entry name" value="M1Pi_N"/>
</dbReference>
<sequence>MIYAKDNDDFKARRLKAVTYDLNSGAAVLARKALEDMIDYADSCQVETTAELLIELKDLAEQLIAARPSRLVVGNLLRYWLNSLPDLPDDLDRARGRAGAHAEEVIDLLQAAQNEVVARCLEEIQPGMTLMTHSSSSNVMALFRACHLANLNVQAIITESRPGMEGRKLARYLNKLEIPCQFITEAQMAHFVVQADKVVLGSDSVLRDGSLITKAGSYLLALAAKDSGIPVWVLAEGFKHALVLPEDAVLEEVDPEELQLETMPHVEVRNVYFDLIPARLVTAWVDEERVAVTFRSLAEARPETLPTVQ</sequence>
<comment type="caution">
    <text evidence="2">The sequence shown here is derived from an EMBL/GenBank/DDBJ whole genome shotgun (WGS) entry which is preliminary data.</text>
</comment>
<dbReference type="Gene3D" id="1.20.120.420">
    <property type="entry name" value="translation initiation factor eif-2b, domain 1"/>
    <property type="match status" value="1"/>
</dbReference>
<dbReference type="InterPro" id="IPR037171">
    <property type="entry name" value="NagB/RpiA_transferase-like"/>
</dbReference>
<dbReference type="InterPro" id="IPR042529">
    <property type="entry name" value="IF_2B-like_C"/>
</dbReference>
<dbReference type="Proteomes" id="UP001156682">
    <property type="component" value="Unassembled WGS sequence"/>
</dbReference>
<proteinExistence type="inferred from homology"/>
<keyword evidence="2" id="KW-0396">Initiation factor</keyword>
<evidence type="ECO:0000313" key="2">
    <source>
        <dbReference type="EMBL" id="GLR64322.1"/>
    </source>
</evidence>
<dbReference type="Pfam" id="PF01008">
    <property type="entry name" value="IF-2B"/>
    <property type="match status" value="1"/>
</dbReference>
<dbReference type="SUPFAM" id="SSF100950">
    <property type="entry name" value="NagB/RpiA/CoA transferase-like"/>
    <property type="match status" value="1"/>
</dbReference>
<dbReference type="InterPro" id="IPR000649">
    <property type="entry name" value="IF-2B-related"/>
</dbReference>
<reference evidence="3" key="1">
    <citation type="journal article" date="2019" name="Int. J. Syst. Evol. Microbiol.">
        <title>The Global Catalogue of Microorganisms (GCM) 10K type strain sequencing project: providing services to taxonomists for standard genome sequencing and annotation.</title>
        <authorList>
            <consortium name="The Broad Institute Genomics Platform"/>
            <consortium name="The Broad Institute Genome Sequencing Center for Infectious Disease"/>
            <person name="Wu L."/>
            <person name="Ma J."/>
        </authorList>
    </citation>
    <scope>NUCLEOTIDE SEQUENCE [LARGE SCALE GENOMIC DNA]</scope>
    <source>
        <strain evidence="3">NBRC 100033</strain>
    </source>
</reference>
<comment type="similarity">
    <text evidence="1">Belongs to the eIF-2B alpha/beta/delta subunits family.</text>
</comment>
<organism evidence="2 3">
    <name type="scientific">Marinospirillum insulare</name>
    <dbReference type="NCBI Taxonomy" id="217169"/>
    <lineage>
        <taxon>Bacteria</taxon>
        <taxon>Pseudomonadati</taxon>
        <taxon>Pseudomonadota</taxon>
        <taxon>Gammaproteobacteria</taxon>
        <taxon>Oceanospirillales</taxon>
        <taxon>Oceanospirillaceae</taxon>
        <taxon>Marinospirillum</taxon>
    </lineage>
</organism>